<dbReference type="Proteomes" id="UP000031036">
    <property type="component" value="Unassembled WGS sequence"/>
</dbReference>
<proteinExistence type="predicted"/>
<gene>
    <name evidence="1" type="ORF">Tcan_12373</name>
</gene>
<keyword evidence="2" id="KW-1185">Reference proteome</keyword>
<protein>
    <submittedName>
        <fullName evidence="1">Uncharacterized protein</fullName>
    </submittedName>
</protein>
<evidence type="ECO:0000313" key="1">
    <source>
        <dbReference type="EMBL" id="KHN85747.1"/>
    </source>
</evidence>
<evidence type="ECO:0000313" key="2">
    <source>
        <dbReference type="Proteomes" id="UP000031036"/>
    </source>
</evidence>
<comment type="caution">
    <text evidence="1">The sequence shown here is derived from an EMBL/GenBank/DDBJ whole genome shotgun (WGS) entry which is preliminary data.</text>
</comment>
<accession>A0A0B2VWR3</accession>
<dbReference type="EMBL" id="JPKZ01000732">
    <property type="protein sequence ID" value="KHN85747.1"/>
    <property type="molecule type" value="Genomic_DNA"/>
</dbReference>
<dbReference type="OrthoDB" id="5861055at2759"/>
<dbReference type="OMA" id="PLNRYQW"/>
<dbReference type="AlphaFoldDB" id="A0A0B2VWR3"/>
<sequence>MATEDKTDTRPKFIPNTKRSFWNSRFWYSVSYYVRQLRHGTAPKLFTAATLYVVGYNILVRKWKGEGHPVNRYQWRIMERRGELSDELLRKKRVVNEYFHARLTGK</sequence>
<name>A0A0B2VWR3_TOXCA</name>
<organism evidence="1 2">
    <name type="scientific">Toxocara canis</name>
    <name type="common">Canine roundworm</name>
    <dbReference type="NCBI Taxonomy" id="6265"/>
    <lineage>
        <taxon>Eukaryota</taxon>
        <taxon>Metazoa</taxon>
        <taxon>Ecdysozoa</taxon>
        <taxon>Nematoda</taxon>
        <taxon>Chromadorea</taxon>
        <taxon>Rhabditida</taxon>
        <taxon>Spirurina</taxon>
        <taxon>Ascaridomorpha</taxon>
        <taxon>Ascaridoidea</taxon>
        <taxon>Toxocaridae</taxon>
        <taxon>Toxocara</taxon>
    </lineage>
</organism>
<reference evidence="1 2" key="1">
    <citation type="submission" date="2014-11" db="EMBL/GenBank/DDBJ databases">
        <title>Genetic blueprint of the zoonotic pathogen Toxocara canis.</title>
        <authorList>
            <person name="Zhu X.-Q."/>
            <person name="Korhonen P.K."/>
            <person name="Cai H."/>
            <person name="Young N.D."/>
            <person name="Nejsum P."/>
            <person name="von Samson-Himmelstjerna G."/>
            <person name="Boag P.R."/>
            <person name="Tan P."/>
            <person name="Li Q."/>
            <person name="Min J."/>
            <person name="Yang Y."/>
            <person name="Wang X."/>
            <person name="Fang X."/>
            <person name="Hall R.S."/>
            <person name="Hofmann A."/>
            <person name="Sternberg P.W."/>
            <person name="Jex A.R."/>
            <person name="Gasser R.B."/>
        </authorList>
    </citation>
    <scope>NUCLEOTIDE SEQUENCE [LARGE SCALE GENOMIC DNA]</scope>
    <source>
        <strain evidence="1">PN_DK_2014</strain>
    </source>
</reference>